<evidence type="ECO:0000313" key="3">
    <source>
        <dbReference type="Proteomes" id="UP001204798"/>
    </source>
</evidence>
<evidence type="ECO:0000256" key="1">
    <source>
        <dbReference type="SAM" id="MobiDB-lite"/>
    </source>
</evidence>
<comment type="caution">
    <text evidence="2">The sequence shown here is derived from an EMBL/GenBank/DDBJ whole genome shotgun (WGS) entry which is preliminary data.</text>
</comment>
<evidence type="ECO:0000313" key="2">
    <source>
        <dbReference type="EMBL" id="MCS3920547.1"/>
    </source>
</evidence>
<reference evidence="2 3" key="1">
    <citation type="submission" date="2022-08" db="EMBL/GenBank/DDBJ databases">
        <title>Bacterial and archaeal communities from various locations to study Microbial Dark Matter (Phase II).</title>
        <authorList>
            <person name="Stepanauskas R."/>
        </authorList>
    </citation>
    <scope>NUCLEOTIDE SEQUENCE [LARGE SCALE GENOMIC DNA]</scope>
    <source>
        <strain evidence="2 3">PD1</strain>
    </source>
</reference>
<sequence>MTANPNGETHGVIIPVPVSLMEEAGTYTFVLHFYDDYADSYRNHQVKAALEVNAPAEPLIFEVSTDPSGDSQEGHPGHQTGQRDTTKFYVVIKATLIWRGEPSFKTIGFMLKRTKTGEVKRKTGYLVTDPNDPDGPKDVGGGLKRWTFRTHKVLADRGVTDWIITKEKGRWEIRVEGHKSNTVKFKINKRAQIVSVANSWVGAIPSDQELCDKFVARVYNHVGISLPLGVGKQYSSTEFDIGAGCLIFYDWTDEPEWEPAHVGIWDGGSSVIDTNCKLKEH</sequence>
<gene>
    <name evidence="2" type="ORF">M2350_002976</name>
</gene>
<keyword evidence="3" id="KW-1185">Reference proteome</keyword>
<proteinExistence type="predicted"/>
<name>A0ABT2ERI6_9BACT</name>
<protein>
    <submittedName>
        <fullName evidence="2">Uncharacterized protein</fullName>
    </submittedName>
</protein>
<dbReference type="Gene3D" id="3.90.1720.10">
    <property type="entry name" value="endopeptidase domain like (from Nostoc punctiforme)"/>
    <property type="match status" value="1"/>
</dbReference>
<dbReference type="EMBL" id="JANUCP010000005">
    <property type="protein sequence ID" value="MCS3920547.1"/>
    <property type="molecule type" value="Genomic_DNA"/>
</dbReference>
<organism evidence="2 3">
    <name type="scientific">Candidatus Fervidibacter sacchari</name>
    <dbReference type="NCBI Taxonomy" id="1448929"/>
    <lineage>
        <taxon>Bacteria</taxon>
        <taxon>Candidatus Fervidibacterota</taxon>
        <taxon>Candidatus Fervidibacter</taxon>
    </lineage>
</organism>
<dbReference type="Proteomes" id="UP001204798">
    <property type="component" value="Unassembled WGS sequence"/>
</dbReference>
<dbReference type="RefSeq" id="WP_259100154.1">
    <property type="nucleotide sequence ID" value="NZ_CP130454.1"/>
</dbReference>
<feature type="region of interest" description="Disordered" evidence="1">
    <location>
        <begin position="63"/>
        <end position="83"/>
    </location>
</feature>
<accession>A0ABT2ERI6</accession>